<accession>A0A239H5J0</accession>
<proteinExistence type="predicted"/>
<dbReference type="Proteomes" id="UP000198393">
    <property type="component" value="Unassembled WGS sequence"/>
</dbReference>
<keyword evidence="2" id="KW-1185">Reference proteome</keyword>
<dbReference type="SUPFAM" id="SSF53756">
    <property type="entry name" value="UDP-Glycosyltransferase/glycogen phosphorylase"/>
    <property type="match status" value="1"/>
</dbReference>
<evidence type="ECO:0000313" key="2">
    <source>
        <dbReference type="Proteomes" id="UP000198393"/>
    </source>
</evidence>
<dbReference type="GO" id="GO:0016740">
    <property type="term" value="F:transferase activity"/>
    <property type="evidence" value="ECO:0007669"/>
    <property type="project" value="UniProtKB-KW"/>
</dbReference>
<dbReference type="RefSeq" id="WP_179213318.1">
    <property type="nucleotide sequence ID" value="NZ_FZPD01000002.1"/>
</dbReference>
<reference evidence="1 2" key="1">
    <citation type="submission" date="2017-06" db="EMBL/GenBank/DDBJ databases">
        <authorList>
            <person name="Kim H.J."/>
            <person name="Triplett B.A."/>
        </authorList>
    </citation>
    <scope>NUCLEOTIDE SEQUENCE [LARGE SCALE GENOMIC DNA]</scope>
    <source>
        <strain evidence="1 2">DSM 19307</strain>
    </source>
</reference>
<dbReference type="EMBL" id="FZPD01000002">
    <property type="protein sequence ID" value="SNS76716.1"/>
    <property type="molecule type" value="Genomic_DNA"/>
</dbReference>
<name>A0A239H5J0_EKHLU</name>
<keyword evidence="1" id="KW-0808">Transferase</keyword>
<dbReference type="AlphaFoldDB" id="A0A239H5J0"/>
<evidence type="ECO:0000313" key="1">
    <source>
        <dbReference type="EMBL" id="SNS76716.1"/>
    </source>
</evidence>
<dbReference type="Gene3D" id="3.40.50.2000">
    <property type="entry name" value="Glycogen Phosphorylase B"/>
    <property type="match status" value="1"/>
</dbReference>
<gene>
    <name evidence="1" type="ORF">SAMN05421640_1155</name>
</gene>
<protein>
    <submittedName>
        <fullName evidence="1">Glycosyltransferase involved in cell wall bisynthesis</fullName>
    </submittedName>
</protein>
<organism evidence="1 2">
    <name type="scientific">Ekhidna lutea</name>
    <dbReference type="NCBI Taxonomy" id="447679"/>
    <lineage>
        <taxon>Bacteria</taxon>
        <taxon>Pseudomonadati</taxon>
        <taxon>Bacteroidota</taxon>
        <taxon>Cytophagia</taxon>
        <taxon>Cytophagales</taxon>
        <taxon>Reichenbachiellaceae</taxon>
        <taxon>Ekhidna</taxon>
    </lineage>
</organism>
<sequence>MKKIVIASILKPTDDVRAFRKLSQSIAKTNKYEVNIIGNEGKKQSDQNNINFHSHKVNRSDILGRLLIQFHIFRKILKLKPEVLIISTHELIVVSVLSKLIIGCKLIYDVQENYFLNLFCLNSNFFKKLYARFVRLKEYITKSFIDQYWLAEKCYETELSFSRGKSLVVENKALGIERNGIKSSTPTILFTGTISEYGGVRKAVEIFQVLRKNDPSFSLHIIGQIHDVNLWKWLQKQQQKLDKLKLTVSQNPVPHDQITEAIFSSTLGVIGYEPNRVTQNKIPTKLYEYSRYKLPYVVSENTKWSEIGITLGGAIPIDFQSIKADFILNSLEKTDSLFPNQYPKEATWENESIEMIHSFEKLIKQQ</sequence>